<gene>
    <name evidence="1" type="ORF">ACFPT7_02130</name>
</gene>
<reference evidence="2" key="1">
    <citation type="journal article" date="2019" name="Int. J. Syst. Evol. Microbiol.">
        <title>The Global Catalogue of Microorganisms (GCM) 10K type strain sequencing project: providing services to taxonomists for standard genome sequencing and annotation.</title>
        <authorList>
            <consortium name="The Broad Institute Genomics Platform"/>
            <consortium name="The Broad Institute Genome Sequencing Center for Infectious Disease"/>
            <person name="Wu L."/>
            <person name="Ma J."/>
        </authorList>
    </citation>
    <scope>NUCLEOTIDE SEQUENCE [LARGE SCALE GENOMIC DNA]</scope>
    <source>
        <strain evidence="2">JCM 4087</strain>
    </source>
</reference>
<name>A0ABW1EAX2_9BACT</name>
<accession>A0ABW1EAX2</accession>
<comment type="caution">
    <text evidence="1">The sequence shown here is derived from an EMBL/GenBank/DDBJ whole genome shotgun (WGS) entry which is preliminary data.</text>
</comment>
<protein>
    <submittedName>
        <fullName evidence="1">Uncharacterized protein</fullName>
    </submittedName>
</protein>
<evidence type="ECO:0000313" key="2">
    <source>
        <dbReference type="Proteomes" id="UP001596091"/>
    </source>
</evidence>
<dbReference type="RefSeq" id="WP_263334473.1">
    <property type="nucleotide sequence ID" value="NZ_JAGSYH010000002.1"/>
</dbReference>
<evidence type="ECO:0000313" key="1">
    <source>
        <dbReference type="EMBL" id="MFC5861084.1"/>
    </source>
</evidence>
<dbReference type="Proteomes" id="UP001596091">
    <property type="component" value="Unassembled WGS sequence"/>
</dbReference>
<sequence>MNQEEKRQLENELMVMGLPGLDDPALVQAMADLVNGYPYPAERADFFCEMLNECEGPRRREMYEAMRPRLSFPVPSLDACEARIAARAERMIRPRGMPGKRPADAPIEEVIAVHTCGRCGKGEEHAGQTIADAMGNAKKAGWGRGTEAGTLWCAECRLAMMPAKIFGNSFTSNAAARRVN</sequence>
<keyword evidence="2" id="KW-1185">Reference proteome</keyword>
<organism evidence="1 2">
    <name type="scientific">Acidicapsa dinghuensis</name>
    <dbReference type="NCBI Taxonomy" id="2218256"/>
    <lineage>
        <taxon>Bacteria</taxon>
        <taxon>Pseudomonadati</taxon>
        <taxon>Acidobacteriota</taxon>
        <taxon>Terriglobia</taxon>
        <taxon>Terriglobales</taxon>
        <taxon>Acidobacteriaceae</taxon>
        <taxon>Acidicapsa</taxon>
    </lineage>
</organism>
<proteinExistence type="predicted"/>
<dbReference type="EMBL" id="JBHSPH010000001">
    <property type="protein sequence ID" value="MFC5861084.1"/>
    <property type="molecule type" value="Genomic_DNA"/>
</dbReference>